<dbReference type="EMBL" id="SNRW01002870">
    <property type="protein sequence ID" value="KAA6391473.1"/>
    <property type="molecule type" value="Genomic_DNA"/>
</dbReference>
<gene>
    <name evidence="1" type="ORF">EZS28_013000</name>
</gene>
<organism evidence="1 2">
    <name type="scientific">Streblomastix strix</name>
    <dbReference type="NCBI Taxonomy" id="222440"/>
    <lineage>
        <taxon>Eukaryota</taxon>
        <taxon>Metamonada</taxon>
        <taxon>Preaxostyla</taxon>
        <taxon>Oxymonadida</taxon>
        <taxon>Streblomastigidae</taxon>
        <taxon>Streblomastix</taxon>
    </lineage>
</organism>
<reference evidence="1 2" key="1">
    <citation type="submission" date="2019-03" db="EMBL/GenBank/DDBJ databases">
        <title>Single cell metagenomics reveals metabolic interactions within the superorganism composed of flagellate Streblomastix strix and complex community of Bacteroidetes bacteria on its surface.</title>
        <authorList>
            <person name="Treitli S.C."/>
            <person name="Kolisko M."/>
            <person name="Husnik F."/>
            <person name="Keeling P."/>
            <person name="Hampl V."/>
        </authorList>
    </citation>
    <scope>NUCLEOTIDE SEQUENCE [LARGE SCALE GENOMIC DNA]</scope>
    <source>
        <strain evidence="1">ST1C</strain>
    </source>
</reference>
<comment type="caution">
    <text evidence="1">The sequence shown here is derived from an EMBL/GenBank/DDBJ whole genome shotgun (WGS) entry which is preliminary data.</text>
</comment>
<sequence length="236" mass="25721">MGDYAYSAEDLLVRVYQNSWVETDQIVPDQITPARNTTSMADSGTGIAGFSIEYTRGDHQHPLQVSIVLHAKDTATGEEGTATTYASIDPTIANVSLVNATVAANGTSDYYCRNDHVHPQQLTYNKLLTSDKFIKNGAQSIDVLLANGDSKPIIDINGDGFVGKTGKTFQMFEETLRYSGDDEEQSDNEDYLPKKIKNGFFNLQLNQMIPSVIAGTATTNGATNWSVNYSAGNLIF</sequence>
<accession>A0A5J4W9Z2</accession>
<dbReference type="Proteomes" id="UP000324800">
    <property type="component" value="Unassembled WGS sequence"/>
</dbReference>
<protein>
    <submittedName>
        <fullName evidence="1">Uncharacterized protein</fullName>
    </submittedName>
</protein>
<evidence type="ECO:0000313" key="2">
    <source>
        <dbReference type="Proteomes" id="UP000324800"/>
    </source>
</evidence>
<proteinExistence type="predicted"/>
<dbReference type="AlphaFoldDB" id="A0A5J4W9Z2"/>
<evidence type="ECO:0000313" key="1">
    <source>
        <dbReference type="EMBL" id="KAA6391473.1"/>
    </source>
</evidence>
<name>A0A5J4W9Z2_9EUKA</name>